<dbReference type="InterPro" id="IPR029063">
    <property type="entry name" value="SAM-dependent_MTases_sf"/>
</dbReference>
<dbReference type="Gene3D" id="3.40.50.150">
    <property type="entry name" value="Vaccinia Virus protein VP39"/>
    <property type="match status" value="1"/>
</dbReference>
<keyword evidence="2" id="KW-0808">Transferase</keyword>
<dbReference type="EMBL" id="AZNH01000003">
    <property type="protein sequence ID" value="KID91351.1"/>
    <property type="molecule type" value="Genomic_DNA"/>
</dbReference>
<dbReference type="Proteomes" id="UP000031192">
    <property type="component" value="Unassembled WGS sequence"/>
</dbReference>
<evidence type="ECO:0000256" key="3">
    <source>
        <dbReference type="ARBA" id="ARBA00022691"/>
    </source>
</evidence>
<organism evidence="5 6">
    <name type="scientific">Metarhizium guizhouense (strain ARSEF 977)</name>
    <dbReference type="NCBI Taxonomy" id="1276136"/>
    <lineage>
        <taxon>Eukaryota</taxon>
        <taxon>Fungi</taxon>
        <taxon>Dikarya</taxon>
        <taxon>Ascomycota</taxon>
        <taxon>Pezizomycotina</taxon>
        <taxon>Sordariomycetes</taxon>
        <taxon>Hypocreomycetidae</taxon>
        <taxon>Hypocreales</taxon>
        <taxon>Clavicipitaceae</taxon>
        <taxon>Metarhizium</taxon>
    </lineage>
</organism>
<gene>
    <name evidence="5" type="ORF">MGU_01321</name>
</gene>
<dbReference type="PANTHER" id="PTHR43712:SF12">
    <property type="entry name" value="STERIGMATOCYSTIN 8-O-METHYLTRANSFERASE"/>
    <property type="match status" value="1"/>
</dbReference>
<dbReference type="PANTHER" id="PTHR43712">
    <property type="entry name" value="PUTATIVE (AFU_ORTHOLOGUE AFUA_4G14580)-RELATED"/>
    <property type="match status" value="1"/>
</dbReference>
<dbReference type="OrthoDB" id="4934557at2759"/>
<dbReference type="GO" id="GO:0032259">
    <property type="term" value="P:methylation"/>
    <property type="evidence" value="ECO:0007669"/>
    <property type="project" value="UniProtKB-KW"/>
</dbReference>
<dbReference type="InterPro" id="IPR036390">
    <property type="entry name" value="WH_DNA-bd_sf"/>
</dbReference>
<dbReference type="SUPFAM" id="SSF46785">
    <property type="entry name" value="Winged helix' DNA-binding domain"/>
    <property type="match status" value="1"/>
</dbReference>
<dbReference type="HOGENOM" id="CLU_005533_1_4_1"/>
<dbReference type="PROSITE" id="PS51683">
    <property type="entry name" value="SAM_OMT_II"/>
    <property type="match status" value="1"/>
</dbReference>
<dbReference type="AlphaFoldDB" id="A0A0B4HMY0"/>
<proteinExistence type="predicted"/>
<sequence>MASSQSRLAELANAVAVHTQRIDSHLCEKALPHPSFAADSPVDLGLPPELEQSRLAVLEASQELNDLLQGPRDLLFNHRHNQLVHLKLISQFDLANEVPAHGEITFADLAAKIGVDCAALTRILRLGIAHRVFNEPRPGVITHSAVSKLISDDSRVADWLGANVDDMWPSAEKTVEAPPGIAAYGMANKHQGFSLANGTSDSFYIELEKNPKRARRFGGAMSFFTRGEGYALHHVINGYAWSALGAATVVDVGGSHGDAAFALARKFPHLQLVVQDLPQVVASCREEQGLNVRFMSHDFFEEQPIRDAHVYLYRWIFHNWPDSYCIRMLRALAPALKDDATVLIMDFIMPPPGLPNLMDRKLRAMDVTMLEIGNSKERDLDEWKQLFRQADERYVFRGTTQPPGSNLAILRADWNV</sequence>
<comment type="caution">
    <text evidence="5">The sequence shown here is derived from an EMBL/GenBank/DDBJ whole genome shotgun (WGS) entry which is preliminary data.</text>
</comment>
<evidence type="ECO:0000313" key="6">
    <source>
        <dbReference type="Proteomes" id="UP000031192"/>
    </source>
</evidence>
<feature type="domain" description="O-methyltransferase C-terminal" evidence="4">
    <location>
        <begin position="233"/>
        <end position="390"/>
    </location>
</feature>
<accession>A0A0B4HMY0</accession>
<evidence type="ECO:0000313" key="5">
    <source>
        <dbReference type="EMBL" id="KID91351.1"/>
    </source>
</evidence>
<evidence type="ECO:0000256" key="1">
    <source>
        <dbReference type="ARBA" id="ARBA00022603"/>
    </source>
</evidence>
<keyword evidence="6" id="KW-1185">Reference proteome</keyword>
<dbReference type="SUPFAM" id="SSF53335">
    <property type="entry name" value="S-adenosyl-L-methionine-dependent methyltransferases"/>
    <property type="match status" value="1"/>
</dbReference>
<keyword evidence="3" id="KW-0949">S-adenosyl-L-methionine</keyword>
<dbReference type="InterPro" id="IPR001077">
    <property type="entry name" value="COMT_C"/>
</dbReference>
<name>A0A0B4HMY0_METGA</name>
<dbReference type="InterPro" id="IPR036388">
    <property type="entry name" value="WH-like_DNA-bd_sf"/>
</dbReference>
<evidence type="ECO:0000256" key="2">
    <source>
        <dbReference type="ARBA" id="ARBA00022679"/>
    </source>
</evidence>
<protein>
    <submittedName>
        <fullName evidence="5">O-methyltransferase, family 2</fullName>
    </submittedName>
</protein>
<evidence type="ECO:0000259" key="4">
    <source>
        <dbReference type="Pfam" id="PF00891"/>
    </source>
</evidence>
<dbReference type="Pfam" id="PF00891">
    <property type="entry name" value="Methyltransf_2"/>
    <property type="match status" value="1"/>
</dbReference>
<dbReference type="Gene3D" id="1.10.10.10">
    <property type="entry name" value="Winged helix-like DNA-binding domain superfamily/Winged helix DNA-binding domain"/>
    <property type="match status" value="1"/>
</dbReference>
<reference evidence="5 6" key="1">
    <citation type="journal article" date="2014" name="Proc. Natl. Acad. Sci. U.S.A.">
        <title>Trajectory and genomic determinants of fungal-pathogen speciation and host adaptation.</title>
        <authorList>
            <person name="Hu X."/>
            <person name="Xiao G."/>
            <person name="Zheng P."/>
            <person name="Shang Y."/>
            <person name="Su Y."/>
            <person name="Zhang X."/>
            <person name="Liu X."/>
            <person name="Zhan S."/>
            <person name="St Leger R.J."/>
            <person name="Wang C."/>
        </authorList>
    </citation>
    <scope>NUCLEOTIDE SEQUENCE [LARGE SCALE GENOMIC DNA]</scope>
    <source>
        <strain evidence="5 6">ARSEF 977</strain>
    </source>
</reference>
<dbReference type="InterPro" id="IPR016461">
    <property type="entry name" value="COMT-like"/>
</dbReference>
<dbReference type="GO" id="GO:0008171">
    <property type="term" value="F:O-methyltransferase activity"/>
    <property type="evidence" value="ECO:0007669"/>
    <property type="project" value="InterPro"/>
</dbReference>
<keyword evidence="1" id="KW-0489">Methyltransferase</keyword>